<evidence type="ECO:0000256" key="1">
    <source>
        <dbReference type="SAM" id="MobiDB-lite"/>
    </source>
</evidence>
<feature type="compositionally biased region" description="Polar residues" evidence="1">
    <location>
        <begin position="42"/>
        <end position="53"/>
    </location>
</feature>
<dbReference type="EMBL" id="MCFH01000064">
    <property type="protein sequence ID" value="ORX42475.1"/>
    <property type="molecule type" value="Genomic_DNA"/>
</dbReference>
<comment type="caution">
    <text evidence="2">The sequence shown here is derived from an EMBL/GenBank/DDBJ whole genome shotgun (WGS) entry which is preliminary data.</text>
</comment>
<evidence type="ECO:0000313" key="3">
    <source>
        <dbReference type="Proteomes" id="UP000193719"/>
    </source>
</evidence>
<reference evidence="2 3" key="1">
    <citation type="submission" date="2016-08" db="EMBL/GenBank/DDBJ databases">
        <title>Genomes of anaerobic fungi encode conserved fungal cellulosomes for biomass hydrolysis.</title>
        <authorList>
            <consortium name="DOE Joint Genome Institute"/>
            <person name="Haitjema C.H."/>
            <person name="Gilmore S.P."/>
            <person name="Henske J.K."/>
            <person name="Solomon K.V."/>
            <person name="De Groot R."/>
            <person name="Kuo A."/>
            <person name="Mondo S.J."/>
            <person name="Salamov A.A."/>
            <person name="Labutti K."/>
            <person name="Zhao Z."/>
            <person name="Chiniquy J."/>
            <person name="Barry K."/>
            <person name="Brewer H.M."/>
            <person name="Purvine S.O."/>
            <person name="Wright A.T."/>
            <person name="Boxma B."/>
            <person name="Van Alen T."/>
            <person name="Hackstein J.H."/>
            <person name="Baker S.E."/>
            <person name="Grigoriev I.V."/>
            <person name="O'Malley M.A."/>
        </authorList>
    </citation>
    <scope>NUCLEOTIDE SEQUENCE [LARGE SCALE GENOMIC DNA]</scope>
    <source>
        <strain evidence="3">finn</strain>
    </source>
</reference>
<dbReference type="Proteomes" id="UP000193719">
    <property type="component" value="Unassembled WGS sequence"/>
</dbReference>
<sequence>MNYNKNNIMNNDNNNNNNKAFNSEESYFGVSSMAEFQRRTQKQTQNQDPNFNLLSKLDSPPPSYTSLPNINENMNNNNNNNNDDQILNFPDIPNNRIGDNTDDSIEHNSTVNTVSYEELEKRFEMLKRK</sequence>
<proteinExistence type="predicted"/>
<organism evidence="2 3">
    <name type="scientific">Piromyces finnis</name>
    <dbReference type="NCBI Taxonomy" id="1754191"/>
    <lineage>
        <taxon>Eukaryota</taxon>
        <taxon>Fungi</taxon>
        <taxon>Fungi incertae sedis</taxon>
        <taxon>Chytridiomycota</taxon>
        <taxon>Chytridiomycota incertae sedis</taxon>
        <taxon>Neocallimastigomycetes</taxon>
        <taxon>Neocallimastigales</taxon>
        <taxon>Neocallimastigaceae</taxon>
        <taxon>Piromyces</taxon>
    </lineage>
</organism>
<feature type="compositionally biased region" description="Low complexity" evidence="1">
    <location>
        <begin position="1"/>
        <end position="18"/>
    </location>
</feature>
<feature type="region of interest" description="Disordered" evidence="1">
    <location>
        <begin position="1"/>
        <end position="22"/>
    </location>
</feature>
<feature type="region of interest" description="Disordered" evidence="1">
    <location>
        <begin position="34"/>
        <end position="106"/>
    </location>
</feature>
<protein>
    <submittedName>
        <fullName evidence="2">Uncharacterized protein</fullName>
    </submittedName>
</protein>
<feature type="compositionally biased region" description="Low complexity" evidence="1">
    <location>
        <begin position="69"/>
        <end position="82"/>
    </location>
</feature>
<dbReference type="AlphaFoldDB" id="A0A1Y1UWF2"/>
<keyword evidence="3" id="KW-1185">Reference proteome</keyword>
<gene>
    <name evidence="2" type="ORF">BCR36DRAFT_374492</name>
</gene>
<name>A0A1Y1UWF2_9FUNG</name>
<dbReference type="OrthoDB" id="10485560at2759"/>
<evidence type="ECO:0000313" key="2">
    <source>
        <dbReference type="EMBL" id="ORX42475.1"/>
    </source>
</evidence>
<accession>A0A1Y1UWF2</accession>
<reference evidence="2 3" key="2">
    <citation type="submission" date="2016-08" db="EMBL/GenBank/DDBJ databases">
        <title>Pervasive Adenine N6-methylation of Active Genes in Fungi.</title>
        <authorList>
            <consortium name="DOE Joint Genome Institute"/>
            <person name="Mondo S.J."/>
            <person name="Dannebaum R.O."/>
            <person name="Kuo R.C."/>
            <person name="Labutti K."/>
            <person name="Haridas S."/>
            <person name="Kuo A."/>
            <person name="Salamov A."/>
            <person name="Ahrendt S.R."/>
            <person name="Lipzen A."/>
            <person name="Sullivan W."/>
            <person name="Andreopoulos W.B."/>
            <person name="Clum A."/>
            <person name="Lindquist E."/>
            <person name="Daum C."/>
            <person name="Ramamoorthy G.K."/>
            <person name="Gryganskyi A."/>
            <person name="Culley D."/>
            <person name="Magnuson J.K."/>
            <person name="James T.Y."/>
            <person name="O'Malley M.A."/>
            <person name="Stajich J.E."/>
            <person name="Spatafora J.W."/>
            <person name="Visel A."/>
            <person name="Grigoriev I.V."/>
        </authorList>
    </citation>
    <scope>NUCLEOTIDE SEQUENCE [LARGE SCALE GENOMIC DNA]</scope>
    <source>
        <strain evidence="3">finn</strain>
    </source>
</reference>